<accession>A0ABD5NKX0</accession>
<sequence length="56" mass="6007">MIERDGAERTAERSIGDCPRCGSSLPRAAVLIEYEVGTCETAYAACPTCDDVVTPR</sequence>
<protein>
    <recommendedName>
        <fullName evidence="1">DUF7837 domain-containing protein</fullName>
    </recommendedName>
</protein>
<dbReference type="RefSeq" id="WP_256531752.1">
    <property type="nucleotide sequence ID" value="NZ_CP101824.1"/>
</dbReference>
<dbReference type="AlphaFoldDB" id="A0ABD5NKX0"/>
<gene>
    <name evidence="2" type="ORF">ACFOUR_02910</name>
</gene>
<organism evidence="2 3">
    <name type="scientific">Halovivax cerinus</name>
    <dbReference type="NCBI Taxonomy" id="1487865"/>
    <lineage>
        <taxon>Archaea</taxon>
        <taxon>Methanobacteriati</taxon>
        <taxon>Methanobacteriota</taxon>
        <taxon>Stenosarchaea group</taxon>
        <taxon>Halobacteria</taxon>
        <taxon>Halobacteriales</taxon>
        <taxon>Natrialbaceae</taxon>
        <taxon>Halovivax</taxon>
    </lineage>
</organism>
<evidence type="ECO:0000259" key="1">
    <source>
        <dbReference type="Pfam" id="PF25207"/>
    </source>
</evidence>
<comment type="caution">
    <text evidence="2">The sequence shown here is derived from an EMBL/GenBank/DDBJ whole genome shotgun (WGS) entry which is preliminary data.</text>
</comment>
<dbReference type="GeneID" id="73904507"/>
<dbReference type="InterPro" id="IPR057159">
    <property type="entry name" value="DUF7837"/>
</dbReference>
<dbReference type="Pfam" id="PF25207">
    <property type="entry name" value="DUF7837"/>
    <property type="match status" value="1"/>
</dbReference>
<proteinExistence type="predicted"/>
<reference evidence="2 3" key="1">
    <citation type="journal article" date="2019" name="Int. J. Syst. Evol. Microbiol.">
        <title>The Global Catalogue of Microorganisms (GCM) 10K type strain sequencing project: providing services to taxonomists for standard genome sequencing and annotation.</title>
        <authorList>
            <consortium name="The Broad Institute Genomics Platform"/>
            <consortium name="The Broad Institute Genome Sequencing Center for Infectious Disease"/>
            <person name="Wu L."/>
            <person name="Ma J."/>
        </authorList>
    </citation>
    <scope>NUCLEOTIDE SEQUENCE [LARGE SCALE GENOMIC DNA]</scope>
    <source>
        <strain evidence="2 3">IBRC-M 10256</strain>
    </source>
</reference>
<feature type="domain" description="DUF7837" evidence="1">
    <location>
        <begin position="12"/>
        <end position="56"/>
    </location>
</feature>
<dbReference type="Proteomes" id="UP001595846">
    <property type="component" value="Unassembled WGS sequence"/>
</dbReference>
<name>A0ABD5NKX0_9EURY</name>
<keyword evidence="3" id="KW-1185">Reference proteome</keyword>
<evidence type="ECO:0000313" key="3">
    <source>
        <dbReference type="Proteomes" id="UP001595846"/>
    </source>
</evidence>
<dbReference type="EMBL" id="JBHSAQ010000001">
    <property type="protein sequence ID" value="MFC3957323.1"/>
    <property type="molecule type" value="Genomic_DNA"/>
</dbReference>
<evidence type="ECO:0000313" key="2">
    <source>
        <dbReference type="EMBL" id="MFC3957323.1"/>
    </source>
</evidence>